<accession>A0A837HMF2</accession>
<reference evidence="1" key="1">
    <citation type="journal article" date="2015" name="Nature">
        <title>rRNA introns, odd ribosomes, and small enigmatic genomes across a large radiation of phyla.</title>
        <authorList>
            <person name="Brown C.T."/>
            <person name="Hug L.A."/>
            <person name="Thomas B.C."/>
            <person name="Sharon I."/>
            <person name="Castelle C.J."/>
            <person name="Singh A."/>
            <person name="Wilkins M.J."/>
            <person name="Williams K.H."/>
            <person name="Banfield J.F."/>
        </authorList>
    </citation>
    <scope>NUCLEOTIDE SEQUENCE [LARGE SCALE GENOMIC DNA]</scope>
</reference>
<proteinExistence type="predicted"/>
<protein>
    <submittedName>
        <fullName evidence="1">Uncharacterized protein</fullName>
    </submittedName>
</protein>
<organism evidence="1 2">
    <name type="scientific">Candidatus Nomurabacteria bacterium GW2011_GWD2_39_12</name>
    <dbReference type="NCBI Taxonomy" id="1618759"/>
    <lineage>
        <taxon>Bacteria</taxon>
        <taxon>Candidatus Nomuraibacteriota</taxon>
    </lineage>
</organism>
<dbReference type="AlphaFoldDB" id="A0A837HMF2"/>
<evidence type="ECO:0000313" key="2">
    <source>
        <dbReference type="Proteomes" id="UP000033998"/>
    </source>
</evidence>
<name>A0A837HMF2_9BACT</name>
<comment type="caution">
    <text evidence="1">The sequence shown here is derived from an EMBL/GenBank/DDBJ whole genome shotgun (WGS) entry which is preliminary data.</text>
</comment>
<feature type="non-terminal residue" evidence="1">
    <location>
        <position position="84"/>
    </location>
</feature>
<dbReference type="Proteomes" id="UP000033998">
    <property type="component" value="Unassembled WGS sequence"/>
</dbReference>
<evidence type="ECO:0000313" key="1">
    <source>
        <dbReference type="EMBL" id="KKR01021.1"/>
    </source>
</evidence>
<gene>
    <name evidence="1" type="ORF">UT27_C0012G0025</name>
</gene>
<sequence length="84" mass="9262">MELANDLKLELEYFWEKTPLLSLGLLGLQKNGAVLNSGLGFSDITALADGRILPNLSFDLGLADFRQNPEVYRQSLQLGIAKIL</sequence>
<dbReference type="EMBL" id="LBWE01000012">
    <property type="protein sequence ID" value="KKR01021.1"/>
    <property type="molecule type" value="Genomic_DNA"/>
</dbReference>